<feature type="region of interest" description="Disordered" evidence="1">
    <location>
        <begin position="389"/>
        <end position="417"/>
    </location>
</feature>
<organism evidence="3 4">
    <name type="scientific">Halocaridina rubra</name>
    <name type="common">Hawaiian red shrimp</name>
    <dbReference type="NCBI Taxonomy" id="373956"/>
    <lineage>
        <taxon>Eukaryota</taxon>
        <taxon>Metazoa</taxon>
        <taxon>Ecdysozoa</taxon>
        <taxon>Arthropoda</taxon>
        <taxon>Crustacea</taxon>
        <taxon>Multicrustacea</taxon>
        <taxon>Malacostraca</taxon>
        <taxon>Eumalacostraca</taxon>
        <taxon>Eucarida</taxon>
        <taxon>Decapoda</taxon>
        <taxon>Pleocyemata</taxon>
        <taxon>Caridea</taxon>
        <taxon>Atyoidea</taxon>
        <taxon>Atyidae</taxon>
        <taxon>Halocaridina</taxon>
    </lineage>
</organism>
<proteinExistence type="predicted"/>
<name>A0AAN8WII6_HALRR</name>
<feature type="compositionally biased region" description="Basic and acidic residues" evidence="1">
    <location>
        <begin position="389"/>
        <end position="400"/>
    </location>
</feature>
<dbReference type="AlphaFoldDB" id="A0AAN8WII6"/>
<comment type="caution">
    <text evidence="3">The sequence shown here is derived from an EMBL/GenBank/DDBJ whole genome shotgun (WGS) entry which is preliminary data.</text>
</comment>
<feature type="transmembrane region" description="Helical" evidence="2">
    <location>
        <begin position="212"/>
        <end position="231"/>
    </location>
</feature>
<keyword evidence="2" id="KW-1133">Transmembrane helix</keyword>
<keyword evidence="2" id="KW-0472">Membrane</keyword>
<keyword evidence="2" id="KW-0812">Transmembrane</keyword>
<accession>A0AAN8WII6</accession>
<dbReference type="Proteomes" id="UP001381693">
    <property type="component" value="Unassembled WGS sequence"/>
</dbReference>
<gene>
    <name evidence="3" type="ORF">SK128_000190</name>
</gene>
<feature type="region of interest" description="Disordered" evidence="1">
    <location>
        <begin position="350"/>
        <end position="369"/>
    </location>
</feature>
<protein>
    <submittedName>
        <fullName evidence="3">Uncharacterized protein</fullName>
    </submittedName>
</protein>
<keyword evidence="4" id="KW-1185">Reference proteome</keyword>
<evidence type="ECO:0000256" key="1">
    <source>
        <dbReference type="SAM" id="MobiDB-lite"/>
    </source>
</evidence>
<feature type="transmembrane region" description="Helical" evidence="2">
    <location>
        <begin position="243"/>
        <end position="267"/>
    </location>
</feature>
<reference evidence="3 4" key="1">
    <citation type="submission" date="2023-11" db="EMBL/GenBank/DDBJ databases">
        <title>Halocaridina rubra genome assembly.</title>
        <authorList>
            <person name="Smith C."/>
        </authorList>
    </citation>
    <scope>NUCLEOTIDE SEQUENCE [LARGE SCALE GENOMIC DNA]</scope>
    <source>
        <strain evidence="3">EP-1</strain>
        <tissue evidence="3">Whole</tissue>
    </source>
</reference>
<evidence type="ECO:0000313" key="4">
    <source>
        <dbReference type="Proteomes" id="UP001381693"/>
    </source>
</evidence>
<evidence type="ECO:0000313" key="3">
    <source>
        <dbReference type="EMBL" id="KAK7027498.1"/>
    </source>
</evidence>
<dbReference type="EMBL" id="JAXCGZ010022674">
    <property type="protein sequence ID" value="KAK7027498.1"/>
    <property type="molecule type" value="Genomic_DNA"/>
</dbReference>
<feature type="transmembrane region" description="Helical" evidence="2">
    <location>
        <begin position="6"/>
        <end position="27"/>
    </location>
</feature>
<sequence>MSTDLSFFALVRLSLFSVVFVVAYCGANNPREGAHDFFSDLKTSDLTQVDLTVAVLDANDFGKFKGSEDAIQTSDTREIRQRIKRQDHEIENDRICQEVQSPGGPGVHRIREIKHHGYTLYFKPLEDFNKLILNMIIDNLWNLNEPYISDDNITISKNYFEDWDGREWIEMKVEFYRNKVSGPDHLALKVTFRNRTFSMVTSRWWRTHTYEGFLISTVGGASFLFDCITSATPSTSVSNLNKIGILGGTLGACFLLVILGMAIYILIRRHPREPRCDKHAPKVPPLPASLLLGTNKVKNIPYPEHIYEDFDMDTLARLRQAMNPETLGKCEDPGKSSPHLQACDVAPRMHPSKATEFPGGKEMPGISPDTTYVNEIKISLIEEKLKTRCRDSDPESHYVEMHGIPTKSPTSPKEFGQ</sequence>
<evidence type="ECO:0000256" key="2">
    <source>
        <dbReference type="SAM" id="Phobius"/>
    </source>
</evidence>